<dbReference type="AlphaFoldDB" id="A0A5B7IJ90"/>
<reference evidence="2 3" key="1">
    <citation type="submission" date="2019-05" db="EMBL/GenBank/DDBJ databases">
        <title>Another draft genome of Portunus trituberculatus and its Hox gene families provides insights of decapod evolution.</title>
        <authorList>
            <person name="Jeong J.-H."/>
            <person name="Song I."/>
            <person name="Kim S."/>
            <person name="Choi T."/>
            <person name="Kim D."/>
            <person name="Ryu S."/>
            <person name="Kim W."/>
        </authorList>
    </citation>
    <scope>NUCLEOTIDE SEQUENCE [LARGE SCALE GENOMIC DNA]</scope>
    <source>
        <tissue evidence="2">Muscle</tissue>
    </source>
</reference>
<sequence>MERGRKEREAWGRMLCRGKGEGSRGLTPLLGKWVSAHHGDYYSFACRPRSPHQLMPLTERHPGSRLLFRASAPVFGFNIVDYGVQFSVTLMALGTAAMMVVVSGGGGALREMWRGVILMAMVAAGMAVVTVAML</sequence>
<name>A0A5B7IJ90_PORTR</name>
<protein>
    <submittedName>
        <fullName evidence="2">Uncharacterized protein</fullName>
    </submittedName>
</protein>
<organism evidence="2 3">
    <name type="scientific">Portunus trituberculatus</name>
    <name type="common">Swimming crab</name>
    <name type="synonym">Neptunus trituberculatus</name>
    <dbReference type="NCBI Taxonomy" id="210409"/>
    <lineage>
        <taxon>Eukaryota</taxon>
        <taxon>Metazoa</taxon>
        <taxon>Ecdysozoa</taxon>
        <taxon>Arthropoda</taxon>
        <taxon>Crustacea</taxon>
        <taxon>Multicrustacea</taxon>
        <taxon>Malacostraca</taxon>
        <taxon>Eumalacostraca</taxon>
        <taxon>Eucarida</taxon>
        <taxon>Decapoda</taxon>
        <taxon>Pleocyemata</taxon>
        <taxon>Brachyura</taxon>
        <taxon>Eubrachyura</taxon>
        <taxon>Portunoidea</taxon>
        <taxon>Portunidae</taxon>
        <taxon>Portuninae</taxon>
        <taxon>Portunus</taxon>
    </lineage>
</organism>
<evidence type="ECO:0000313" key="2">
    <source>
        <dbReference type="EMBL" id="MPC82343.1"/>
    </source>
</evidence>
<keyword evidence="1" id="KW-1133">Transmembrane helix</keyword>
<accession>A0A5B7IJ90</accession>
<dbReference type="Proteomes" id="UP000324222">
    <property type="component" value="Unassembled WGS sequence"/>
</dbReference>
<comment type="caution">
    <text evidence="2">The sequence shown here is derived from an EMBL/GenBank/DDBJ whole genome shotgun (WGS) entry which is preliminary data.</text>
</comment>
<feature type="transmembrane region" description="Helical" evidence="1">
    <location>
        <begin position="90"/>
        <end position="109"/>
    </location>
</feature>
<keyword evidence="1" id="KW-0472">Membrane</keyword>
<feature type="transmembrane region" description="Helical" evidence="1">
    <location>
        <begin position="116"/>
        <end position="133"/>
    </location>
</feature>
<gene>
    <name evidence="2" type="ORF">E2C01_077002</name>
</gene>
<keyword evidence="1" id="KW-0812">Transmembrane</keyword>
<keyword evidence="3" id="KW-1185">Reference proteome</keyword>
<proteinExistence type="predicted"/>
<evidence type="ECO:0000313" key="3">
    <source>
        <dbReference type="Proteomes" id="UP000324222"/>
    </source>
</evidence>
<dbReference type="EMBL" id="VSRR010059477">
    <property type="protein sequence ID" value="MPC82343.1"/>
    <property type="molecule type" value="Genomic_DNA"/>
</dbReference>
<evidence type="ECO:0000256" key="1">
    <source>
        <dbReference type="SAM" id="Phobius"/>
    </source>
</evidence>